<sequence>MDKFLWIYFGVQALILLVLLIVARFKDRRYRNESDTDDVPNGYERTSEVSIDPRTGQKVRVYYNPRTGERFYKAE</sequence>
<organism evidence="2 3">
    <name type="scientific">Paenibacillus arenosi</name>
    <dbReference type="NCBI Taxonomy" id="2774142"/>
    <lineage>
        <taxon>Bacteria</taxon>
        <taxon>Bacillati</taxon>
        <taxon>Bacillota</taxon>
        <taxon>Bacilli</taxon>
        <taxon>Bacillales</taxon>
        <taxon>Paenibacillaceae</taxon>
        <taxon>Paenibacillus</taxon>
    </lineage>
</organism>
<name>A0ABR9AZC9_9BACL</name>
<keyword evidence="1" id="KW-0472">Membrane</keyword>
<reference evidence="2 3" key="1">
    <citation type="submission" date="2020-09" db="EMBL/GenBank/DDBJ databases">
        <title>Paenibacillus sp. CAU 1523 isolated from sand of Haeundae Beach.</title>
        <authorList>
            <person name="Kim W."/>
        </authorList>
    </citation>
    <scope>NUCLEOTIDE SEQUENCE [LARGE SCALE GENOMIC DNA]</scope>
    <source>
        <strain evidence="2 3">CAU 1523</strain>
    </source>
</reference>
<gene>
    <name evidence="2" type="ORF">IFO66_12160</name>
</gene>
<evidence type="ECO:0000256" key="1">
    <source>
        <dbReference type="SAM" id="Phobius"/>
    </source>
</evidence>
<dbReference type="EMBL" id="JACYTN010000007">
    <property type="protein sequence ID" value="MBD8499058.1"/>
    <property type="molecule type" value="Genomic_DNA"/>
</dbReference>
<comment type="caution">
    <text evidence="2">The sequence shown here is derived from an EMBL/GenBank/DDBJ whole genome shotgun (WGS) entry which is preliminary data.</text>
</comment>
<feature type="transmembrane region" description="Helical" evidence="1">
    <location>
        <begin position="6"/>
        <end position="25"/>
    </location>
</feature>
<accession>A0ABR9AZC9</accession>
<keyword evidence="3" id="KW-1185">Reference proteome</keyword>
<evidence type="ECO:0000313" key="2">
    <source>
        <dbReference type="EMBL" id="MBD8499058.1"/>
    </source>
</evidence>
<protein>
    <recommendedName>
        <fullName evidence="4">DUF3592 domain-containing protein</fullName>
    </recommendedName>
</protein>
<evidence type="ECO:0000313" key="3">
    <source>
        <dbReference type="Proteomes" id="UP000634529"/>
    </source>
</evidence>
<evidence type="ECO:0008006" key="4">
    <source>
        <dbReference type="Google" id="ProtNLM"/>
    </source>
</evidence>
<proteinExistence type="predicted"/>
<dbReference type="Proteomes" id="UP000634529">
    <property type="component" value="Unassembled WGS sequence"/>
</dbReference>
<dbReference type="RefSeq" id="WP_192025400.1">
    <property type="nucleotide sequence ID" value="NZ_JACYTN010000007.1"/>
</dbReference>
<keyword evidence="1" id="KW-0812">Transmembrane</keyword>
<keyword evidence="1" id="KW-1133">Transmembrane helix</keyword>